<name>A0A2G4F0M6_9CYAN</name>
<reference evidence="2" key="1">
    <citation type="submission" date="2017-10" db="EMBL/GenBank/DDBJ databases">
        <title>Draft genome sequence of the planktic cyanobacteria Tychonema bourrellyi isolated from alpine lentic freshwater.</title>
        <authorList>
            <person name="Tett A."/>
            <person name="Armanini F."/>
            <person name="Asnicar F."/>
            <person name="Boscaini A."/>
            <person name="Pasolli E."/>
            <person name="Zolfo M."/>
            <person name="Donati C."/>
            <person name="Salmaso N."/>
            <person name="Segata N."/>
        </authorList>
    </citation>
    <scope>NUCLEOTIDE SEQUENCE</scope>
    <source>
        <strain evidence="2">FEM_GT703</strain>
    </source>
</reference>
<proteinExistence type="predicted"/>
<dbReference type="Proteomes" id="UP000226442">
    <property type="component" value="Unassembled WGS sequence"/>
</dbReference>
<keyword evidence="3" id="KW-1185">Reference proteome</keyword>
<comment type="caution">
    <text evidence="2">The sequence shown here is derived from an EMBL/GenBank/DDBJ whole genome shotgun (WGS) entry which is preliminary data.</text>
</comment>
<sequence length="78" mass="9148">MVKMRSPIHKKPDRPSIQKCDRGAPETGFLRQFFVTTHRFGQKPGFFAGRRGPRNRVFMTIFRYSDRFGQKPGFLDRG</sequence>
<feature type="region of interest" description="Disordered" evidence="1">
    <location>
        <begin position="1"/>
        <end position="22"/>
    </location>
</feature>
<evidence type="ECO:0000313" key="3">
    <source>
        <dbReference type="Proteomes" id="UP000226442"/>
    </source>
</evidence>
<gene>
    <name evidence="2" type="ORF">CP500_011485</name>
</gene>
<protein>
    <submittedName>
        <fullName evidence="2">Uncharacterized protein</fullName>
    </submittedName>
</protein>
<evidence type="ECO:0000313" key="2">
    <source>
        <dbReference type="EMBL" id="PHX55319.1"/>
    </source>
</evidence>
<organism evidence="2 3">
    <name type="scientific">Tychonema bourrellyi FEM_GT703</name>
    <dbReference type="NCBI Taxonomy" id="2040638"/>
    <lineage>
        <taxon>Bacteria</taxon>
        <taxon>Bacillati</taxon>
        <taxon>Cyanobacteriota</taxon>
        <taxon>Cyanophyceae</taxon>
        <taxon>Oscillatoriophycideae</taxon>
        <taxon>Oscillatoriales</taxon>
        <taxon>Microcoleaceae</taxon>
        <taxon>Tychonema</taxon>
    </lineage>
</organism>
<feature type="compositionally biased region" description="Basic residues" evidence="1">
    <location>
        <begin position="1"/>
        <end position="12"/>
    </location>
</feature>
<dbReference type="EMBL" id="NXIB02000057">
    <property type="protein sequence ID" value="PHX55319.1"/>
    <property type="molecule type" value="Genomic_DNA"/>
</dbReference>
<accession>A0A2G4F0M6</accession>
<dbReference type="AlphaFoldDB" id="A0A2G4F0M6"/>
<feature type="compositionally biased region" description="Basic and acidic residues" evidence="1">
    <location>
        <begin position="13"/>
        <end position="22"/>
    </location>
</feature>
<evidence type="ECO:0000256" key="1">
    <source>
        <dbReference type="SAM" id="MobiDB-lite"/>
    </source>
</evidence>